<dbReference type="AlphaFoldDB" id="M5PUM3"/>
<reference evidence="2 3" key="1">
    <citation type="journal article" date="2013" name="Genome Announc.">
        <title>Draft Genome Sequence for Desulfovibrio africanus Strain PCS.</title>
        <authorList>
            <person name="Brown S.D."/>
            <person name="Utturkar S.M."/>
            <person name="Arkin A.P."/>
            <person name="Deutschbauer A.M."/>
            <person name="Elias D.A."/>
            <person name="Hazen T.C."/>
            <person name="Chakraborty R."/>
        </authorList>
    </citation>
    <scope>NUCLEOTIDE SEQUENCE [LARGE SCALE GENOMIC DNA]</scope>
    <source>
        <strain evidence="2 3">PCS</strain>
    </source>
</reference>
<comment type="caution">
    <text evidence="2">The sequence shown here is derived from an EMBL/GenBank/DDBJ whole genome shotgun (WGS) entry which is preliminary data.</text>
</comment>
<name>M5PUM3_DESAF</name>
<proteinExistence type="predicted"/>
<protein>
    <submittedName>
        <fullName evidence="2">Glycosyltransferase</fullName>
    </submittedName>
</protein>
<feature type="domain" description="Glycosyltransferase subfamily 4-like N-terminal" evidence="1">
    <location>
        <begin position="17"/>
        <end position="177"/>
    </location>
</feature>
<dbReference type="PANTHER" id="PTHR45947">
    <property type="entry name" value="SULFOQUINOVOSYL TRANSFERASE SQD2"/>
    <property type="match status" value="1"/>
</dbReference>
<organism evidence="2 3">
    <name type="scientific">Desulfocurvibacter africanus PCS</name>
    <dbReference type="NCBI Taxonomy" id="1262666"/>
    <lineage>
        <taxon>Bacteria</taxon>
        <taxon>Pseudomonadati</taxon>
        <taxon>Thermodesulfobacteriota</taxon>
        <taxon>Desulfovibrionia</taxon>
        <taxon>Desulfovibrionales</taxon>
        <taxon>Desulfovibrionaceae</taxon>
        <taxon>Desulfocurvibacter</taxon>
    </lineage>
</organism>
<accession>M5PUM3</accession>
<dbReference type="InterPro" id="IPR028098">
    <property type="entry name" value="Glyco_trans_4-like_N"/>
</dbReference>
<dbReference type="Pfam" id="PF13439">
    <property type="entry name" value="Glyco_transf_4"/>
    <property type="match status" value="1"/>
</dbReference>
<dbReference type="RefSeq" id="WP_005985551.1">
    <property type="nucleotide sequence ID" value="NZ_AOSV01000013.1"/>
</dbReference>
<dbReference type="GO" id="GO:0016757">
    <property type="term" value="F:glycosyltransferase activity"/>
    <property type="evidence" value="ECO:0007669"/>
    <property type="project" value="UniProtKB-ARBA"/>
</dbReference>
<evidence type="ECO:0000313" key="2">
    <source>
        <dbReference type="EMBL" id="EMG37779.1"/>
    </source>
</evidence>
<sequence>MSEPVCHLRLSNSARHIGGANRVIWSLATGLRVVGIEPILYFLVNAKPGQPTKARASGWHQDVEYHESVGRRFVDLGQLWALRGFLRERGVRIVHSHDSKADAYALLLKRLLPNLRIVSTVHGFIALSPKSKLYCWLDKRFLRFFDRIFVVSPAMRELFPEPFRARLEVLSNGLDTEYWKAAPRALRKLDGTTQVGFVGRISPEKGWREFVDVARKVSASGSEFRFRVAGDGPQLGEMRALTDSLGLSQRFEFLGAVEDMRAFYKSIDLLLAPSWTEGLPMAQMEACAMGLPVVVTDVGGVSGLVEHGQSGLLARAGDVETLAKHVLHLGRDPQAAFDMGLRGRRIVEERYSIHSRVAHLAGAYASLLDDSGSGARITDS</sequence>
<dbReference type="PANTHER" id="PTHR45947:SF3">
    <property type="entry name" value="SULFOQUINOVOSYL TRANSFERASE SQD2"/>
    <property type="match status" value="1"/>
</dbReference>
<evidence type="ECO:0000259" key="1">
    <source>
        <dbReference type="Pfam" id="PF13439"/>
    </source>
</evidence>
<dbReference type="InterPro" id="IPR050194">
    <property type="entry name" value="Glycosyltransferase_grp1"/>
</dbReference>
<dbReference type="OrthoDB" id="5443168at2"/>
<dbReference type="Pfam" id="PF13692">
    <property type="entry name" value="Glyco_trans_1_4"/>
    <property type="match status" value="1"/>
</dbReference>
<dbReference type="SUPFAM" id="SSF53756">
    <property type="entry name" value="UDP-Glycosyltransferase/glycogen phosphorylase"/>
    <property type="match status" value="1"/>
</dbReference>
<keyword evidence="2" id="KW-0808">Transferase</keyword>
<evidence type="ECO:0000313" key="3">
    <source>
        <dbReference type="Proteomes" id="UP000011922"/>
    </source>
</evidence>
<dbReference type="EMBL" id="AOSV01000013">
    <property type="protein sequence ID" value="EMG37779.1"/>
    <property type="molecule type" value="Genomic_DNA"/>
</dbReference>
<dbReference type="Proteomes" id="UP000011922">
    <property type="component" value="Unassembled WGS sequence"/>
</dbReference>
<gene>
    <name evidence="2" type="ORF">PCS_01429</name>
</gene>
<dbReference type="PATRIC" id="fig|1262666.3.peg.1447"/>
<dbReference type="Gene3D" id="3.40.50.2000">
    <property type="entry name" value="Glycogen Phosphorylase B"/>
    <property type="match status" value="2"/>
</dbReference>